<reference evidence="3 4" key="1">
    <citation type="journal article" date="2003" name="Int. J. Syst. Evol. Microbiol.">
        <title>Bacillus nealsonii sp. nov., isolated from a spacecraft-assembly facility, whose spores are gamma-radiation resistant.</title>
        <authorList>
            <person name="Venkateswaran K."/>
            <person name="Kempf M."/>
            <person name="Chen F."/>
            <person name="Satomi M."/>
            <person name="Nicholson W."/>
            <person name="Kern R."/>
        </authorList>
    </citation>
    <scope>NUCLEOTIDE SEQUENCE [LARGE SCALE GENOMIC DNA]</scope>
    <source>
        <strain evidence="3 4">FO-92</strain>
    </source>
</reference>
<name>A0A2N0Z1A2_9BACI</name>
<feature type="transmembrane region" description="Helical" evidence="1">
    <location>
        <begin position="31"/>
        <end position="50"/>
    </location>
</feature>
<evidence type="ECO:0000259" key="2">
    <source>
        <dbReference type="Pfam" id="PF13791"/>
    </source>
</evidence>
<keyword evidence="1" id="KW-0472">Membrane</keyword>
<keyword evidence="1" id="KW-1133">Transmembrane helix</keyword>
<dbReference type="Proteomes" id="UP000233375">
    <property type="component" value="Unassembled WGS sequence"/>
</dbReference>
<dbReference type="OrthoDB" id="1730160at2"/>
<dbReference type="RefSeq" id="WP_101177565.1">
    <property type="nucleotide sequence ID" value="NZ_PISE01000026.1"/>
</dbReference>
<evidence type="ECO:0000313" key="3">
    <source>
        <dbReference type="EMBL" id="PKG23292.1"/>
    </source>
</evidence>
<dbReference type="EMBL" id="PISE01000026">
    <property type="protein sequence ID" value="PKG23292.1"/>
    <property type="molecule type" value="Genomic_DNA"/>
</dbReference>
<dbReference type="AlphaFoldDB" id="A0A2N0Z1A2"/>
<proteinExistence type="predicted"/>
<accession>A0A2N0Z1A2</accession>
<organism evidence="3 4">
    <name type="scientific">Niallia nealsonii</name>
    <dbReference type="NCBI Taxonomy" id="115979"/>
    <lineage>
        <taxon>Bacteria</taxon>
        <taxon>Bacillati</taxon>
        <taxon>Bacillota</taxon>
        <taxon>Bacilli</taxon>
        <taxon>Bacillales</taxon>
        <taxon>Bacillaceae</taxon>
        <taxon>Niallia</taxon>
    </lineage>
</organism>
<sequence length="328" mass="37702">MSDKKEQQEEIDFINQTSLQSAVKKSKRKQLVKYIFISVITTVVSLYVLINGSQYLLNKKIDNENYLFEMIHGANINLEGSSYDYNLFSVREDSMYMKTIGDRTIVWDKTVKTIPIFGKPKLVERGSGMGETLSFNKEAKRVVRYNYFNNQRKLDFYYPKLSYDYLPHELDIAATLDDNKLIEVGLSFTKPLSIKELKKKLGYENVNWLWVDTSYAAQMEKMTKELPSDDLKTKGGGGAFGFDVNPEVAYSQEQVQYFNETLKQLYNKKIHKSEVKEAIKGIKENTNSNPSNLKFNGAVVTGTAKELQRFQHMDIIRASVLGATIDKY</sequence>
<comment type="caution">
    <text evidence="3">The sequence shown here is derived from an EMBL/GenBank/DDBJ whole genome shotgun (WGS) entry which is preliminary data.</text>
</comment>
<gene>
    <name evidence="3" type="ORF">CWS01_12645</name>
</gene>
<evidence type="ECO:0000256" key="1">
    <source>
        <dbReference type="SAM" id="Phobius"/>
    </source>
</evidence>
<feature type="domain" description="Sigma factor regulator C-terminal" evidence="2">
    <location>
        <begin position="175"/>
        <end position="322"/>
    </location>
</feature>
<evidence type="ECO:0000313" key="4">
    <source>
        <dbReference type="Proteomes" id="UP000233375"/>
    </source>
</evidence>
<keyword evidence="1" id="KW-0812">Transmembrane</keyword>
<dbReference type="InterPro" id="IPR025672">
    <property type="entry name" value="Sigma_reg_C_dom"/>
</dbReference>
<protein>
    <recommendedName>
        <fullName evidence="2">Sigma factor regulator C-terminal domain-containing protein</fullName>
    </recommendedName>
</protein>
<dbReference type="Pfam" id="PF13791">
    <property type="entry name" value="Sigma_reg_C"/>
    <property type="match status" value="1"/>
</dbReference>
<keyword evidence="4" id="KW-1185">Reference proteome</keyword>